<dbReference type="KEGG" id="vab:WPS_11240"/>
<dbReference type="InterPro" id="IPR051157">
    <property type="entry name" value="PDH/Transketolase"/>
</dbReference>
<dbReference type="PANTHER" id="PTHR43825">
    <property type="entry name" value="PYRUVATE DEHYDROGENASE E1 COMPONENT"/>
    <property type="match status" value="1"/>
</dbReference>
<dbReference type="SMART" id="SM00861">
    <property type="entry name" value="Transket_pyr"/>
    <property type="match status" value="1"/>
</dbReference>
<name>A0AAN2C9C6_UNVUL</name>
<dbReference type="PANTHER" id="PTHR43825:SF1">
    <property type="entry name" value="TRANSKETOLASE-LIKE PYRIMIDINE-BINDING DOMAIN-CONTAINING PROTEIN"/>
    <property type="match status" value="1"/>
</dbReference>
<keyword evidence="6" id="KW-1185">Reference proteome</keyword>
<proteinExistence type="inferred from homology"/>
<dbReference type="EMBL" id="AP025523">
    <property type="protein sequence ID" value="BDE05848.1"/>
    <property type="molecule type" value="Genomic_DNA"/>
</dbReference>
<evidence type="ECO:0000256" key="1">
    <source>
        <dbReference type="ARBA" id="ARBA00001964"/>
    </source>
</evidence>
<dbReference type="SUPFAM" id="SSF52518">
    <property type="entry name" value="Thiamin diphosphate-binding fold (THDP-binding)"/>
    <property type="match status" value="1"/>
</dbReference>
<dbReference type="FunFam" id="3.40.50.970:FF:000129">
    <property type="entry name" value="Transketolase"/>
    <property type="match status" value="1"/>
</dbReference>
<accession>A0AAN2C9C6</accession>
<dbReference type="InterPro" id="IPR029061">
    <property type="entry name" value="THDP-binding"/>
</dbReference>
<evidence type="ECO:0000256" key="3">
    <source>
        <dbReference type="ARBA" id="ARBA00023052"/>
    </source>
</evidence>
<evidence type="ECO:0000313" key="6">
    <source>
        <dbReference type="Proteomes" id="UP001317532"/>
    </source>
</evidence>
<gene>
    <name evidence="5" type="ORF">WPS_11240</name>
</gene>
<dbReference type="Pfam" id="PF02779">
    <property type="entry name" value="Transket_pyr"/>
    <property type="match status" value="1"/>
</dbReference>
<dbReference type="Gene3D" id="3.40.50.920">
    <property type="match status" value="1"/>
</dbReference>
<dbReference type="Pfam" id="PF02780">
    <property type="entry name" value="Transketolase_C"/>
    <property type="match status" value="1"/>
</dbReference>
<comment type="cofactor">
    <cofactor evidence="1">
        <name>thiamine diphosphate</name>
        <dbReference type="ChEBI" id="CHEBI:58937"/>
    </cofactor>
</comment>
<organism evidence="5 6">
    <name type="scientific">Vulcanimicrobium alpinum</name>
    <dbReference type="NCBI Taxonomy" id="3016050"/>
    <lineage>
        <taxon>Bacteria</taxon>
        <taxon>Bacillati</taxon>
        <taxon>Vulcanimicrobiota</taxon>
        <taxon>Vulcanimicrobiia</taxon>
        <taxon>Vulcanimicrobiales</taxon>
        <taxon>Vulcanimicrobiaceae</taxon>
        <taxon>Vulcanimicrobium</taxon>
    </lineage>
</organism>
<dbReference type="RefSeq" id="WP_317996864.1">
    <property type="nucleotide sequence ID" value="NZ_AP025523.1"/>
</dbReference>
<dbReference type="SUPFAM" id="SSF52922">
    <property type="entry name" value="TK C-terminal domain-like"/>
    <property type="match status" value="1"/>
</dbReference>
<feature type="domain" description="Transketolase-like pyrimidine-binding" evidence="4">
    <location>
        <begin position="31"/>
        <end position="197"/>
    </location>
</feature>
<dbReference type="InterPro" id="IPR033248">
    <property type="entry name" value="Transketolase_C"/>
</dbReference>
<comment type="similarity">
    <text evidence="2">Belongs to the transketolase family.</text>
</comment>
<reference evidence="5 6" key="1">
    <citation type="journal article" date="2022" name="ISME Commun">
        <title>Vulcanimicrobium alpinus gen. nov. sp. nov., the first cultivated representative of the candidate phylum 'Eremiobacterota', is a metabolically versatile aerobic anoxygenic phototroph.</title>
        <authorList>
            <person name="Yabe S."/>
            <person name="Muto K."/>
            <person name="Abe K."/>
            <person name="Yokota A."/>
            <person name="Staudigel H."/>
            <person name="Tebo B.M."/>
        </authorList>
    </citation>
    <scope>NUCLEOTIDE SEQUENCE [LARGE SCALE GENOMIC DNA]</scope>
    <source>
        <strain evidence="5 6">WC8-2</strain>
    </source>
</reference>
<dbReference type="CDD" id="cd07033">
    <property type="entry name" value="TPP_PYR_DXS_TK_like"/>
    <property type="match status" value="1"/>
</dbReference>
<evidence type="ECO:0000259" key="4">
    <source>
        <dbReference type="SMART" id="SM00861"/>
    </source>
</evidence>
<sequence>MTTADTRPLLESTVTAEFDERSWDMVGSLALSKQLVSGEVLIELARRRDDIVVLTADLGRPTRVIDFGRAFPERYYNFGISERNMVGAAAGMASAGMLPYVSGYACFLALLAADQIRLDVCYTKLPVRFLSTHSGLTMGFYGSSHHATEDIGAIRSFANLTILAPIDAVALRQALVATVDHPGPIYFRLGRGRETPVYDAPIPEYRIGGSHRLRDGTDATVFATGICVDFALQAARLLEAEGIALRVVDAYSLKPLDADAVRGACLETRHVFTAEEHNVIGGLGSAVAEVMAEVGTATRLTRIGMQDAFSILGPPTHLYKNYGLDGEGIAKTIRTALA</sequence>
<dbReference type="InterPro" id="IPR005475">
    <property type="entry name" value="Transketolase-like_Pyr-bd"/>
</dbReference>
<keyword evidence="3" id="KW-0786">Thiamine pyrophosphate</keyword>
<dbReference type="AlphaFoldDB" id="A0AAN2C9C6"/>
<evidence type="ECO:0000313" key="5">
    <source>
        <dbReference type="EMBL" id="BDE05848.1"/>
    </source>
</evidence>
<dbReference type="Gene3D" id="3.40.50.970">
    <property type="match status" value="1"/>
</dbReference>
<protein>
    <submittedName>
        <fullName evidence="5">Transketolase</fullName>
    </submittedName>
</protein>
<dbReference type="InterPro" id="IPR009014">
    <property type="entry name" value="Transketo_C/PFOR_II"/>
</dbReference>
<evidence type="ECO:0000256" key="2">
    <source>
        <dbReference type="ARBA" id="ARBA00007131"/>
    </source>
</evidence>
<dbReference type="Proteomes" id="UP001317532">
    <property type="component" value="Chromosome"/>
</dbReference>